<evidence type="ECO:0000256" key="1">
    <source>
        <dbReference type="ARBA" id="ARBA00004365"/>
    </source>
</evidence>
<keyword evidence="5" id="KW-0975">Bacterial flagellum</keyword>
<evidence type="ECO:0000256" key="3">
    <source>
        <dbReference type="ARBA" id="ARBA00005709"/>
    </source>
</evidence>
<organism evidence="8 9">
    <name type="scientific">Lacimicrobium alkaliphilum</name>
    <dbReference type="NCBI Taxonomy" id="1526571"/>
    <lineage>
        <taxon>Bacteria</taxon>
        <taxon>Pseudomonadati</taxon>
        <taxon>Pseudomonadota</taxon>
        <taxon>Gammaproteobacteria</taxon>
        <taxon>Alteromonadales</taxon>
        <taxon>Alteromonadaceae</taxon>
        <taxon>Lacimicrobium</taxon>
    </lineage>
</organism>
<keyword evidence="4" id="KW-0964">Secreted</keyword>
<dbReference type="GO" id="GO:0005198">
    <property type="term" value="F:structural molecule activity"/>
    <property type="evidence" value="ECO:0007669"/>
    <property type="project" value="InterPro"/>
</dbReference>
<keyword evidence="6" id="KW-0175">Coiled coil</keyword>
<keyword evidence="8" id="KW-0282">Flagellum</keyword>
<dbReference type="SUPFAM" id="SSF64518">
    <property type="entry name" value="Phase 1 flagellin"/>
    <property type="match status" value="1"/>
</dbReference>
<evidence type="ECO:0000256" key="6">
    <source>
        <dbReference type="SAM" id="Coils"/>
    </source>
</evidence>
<reference evidence="8 9" key="1">
    <citation type="submission" date="2015-12" db="EMBL/GenBank/DDBJ databases">
        <title>Complete genome of Lacimicrobium alkaliphilum KCTC 32984.</title>
        <authorList>
            <person name="Kim S.-G."/>
            <person name="Lee Y.-J."/>
        </authorList>
    </citation>
    <scope>NUCLEOTIDE SEQUENCE [LARGE SCALE GENOMIC DNA]</scope>
    <source>
        <strain evidence="8 9">YelD216</strain>
    </source>
</reference>
<evidence type="ECO:0000313" key="8">
    <source>
        <dbReference type="EMBL" id="ALS99090.1"/>
    </source>
</evidence>
<accession>A0A0U3AM83</accession>
<evidence type="ECO:0000259" key="7">
    <source>
        <dbReference type="Pfam" id="PF00669"/>
    </source>
</evidence>
<dbReference type="AlphaFoldDB" id="A0A0U3AM83"/>
<evidence type="ECO:0000256" key="5">
    <source>
        <dbReference type="ARBA" id="ARBA00023143"/>
    </source>
</evidence>
<dbReference type="Proteomes" id="UP000068447">
    <property type="component" value="Chromosome"/>
</dbReference>
<name>A0A0U3AM83_9ALTE</name>
<dbReference type="GO" id="GO:0071973">
    <property type="term" value="P:bacterial-type flagellum-dependent cell motility"/>
    <property type="evidence" value="ECO:0007669"/>
    <property type="project" value="InterPro"/>
</dbReference>
<comment type="subcellular location">
    <subcellularLocation>
        <location evidence="1">Bacterial flagellum</location>
    </subcellularLocation>
    <subcellularLocation>
        <location evidence="2">Secreted</location>
    </subcellularLocation>
</comment>
<evidence type="ECO:0000256" key="2">
    <source>
        <dbReference type="ARBA" id="ARBA00004613"/>
    </source>
</evidence>
<dbReference type="GO" id="GO:0009424">
    <property type="term" value="C:bacterial-type flagellum hook"/>
    <property type="evidence" value="ECO:0007669"/>
    <property type="project" value="InterPro"/>
</dbReference>
<dbReference type="Pfam" id="PF00669">
    <property type="entry name" value="Flagellin_N"/>
    <property type="match status" value="1"/>
</dbReference>
<dbReference type="Gene3D" id="1.20.1330.10">
    <property type="entry name" value="f41 fragment of flagellin, N-terminal domain"/>
    <property type="match status" value="2"/>
</dbReference>
<feature type="domain" description="Flagellin N-terminal" evidence="7">
    <location>
        <begin position="3"/>
        <end position="140"/>
    </location>
</feature>
<gene>
    <name evidence="8" type="ORF">AT746_12990</name>
</gene>
<comment type="similarity">
    <text evidence="3">Belongs to the bacterial flagellin family.</text>
</comment>
<dbReference type="PANTHER" id="PTHR42792:SF1">
    <property type="entry name" value="FLAGELLAR HOOK-ASSOCIATED PROTEIN 3"/>
    <property type="match status" value="1"/>
</dbReference>
<evidence type="ECO:0000256" key="4">
    <source>
        <dbReference type="ARBA" id="ARBA00022525"/>
    </source>
</evidence>
<dbReference type="KEGG" id="lal:AT746_12990"/>
<dbReference type="OrthoDB" id="9768249at2"/>
<dbReference type="GO" id="GO:0005576">
    <property type="term" value="C:extracellular region"/>
    <property type="evidence" value="ECO:0007669"/>
    <property type="project" value="UniProtKB-SubCell"/>
</dbReference>
<keyword evidence="8" id="KW-0966">Cell projection</keyword>
<dbReference type="NCBIfam" id="TIGR02550">
    <property type="entry name" value="flagell_flgL"/>
    <property type="match status" value="1"/>
</dbReference>
<proteinExistence type="inferred from homology"/>
<dbReference type="InterPro" id="IPR001029">
    <property type="entry name" value="Flagellin_N"/>
</dbReference>
<dbReference type="InterPro" id="IPR001492">
    <property type="entry name" value="Flagellin"/>
</dbReference>
<keyword evidence="9" id="KW-1185">Reference proteome</keyword>
<dbReference type="RefSeq" id="WP_062480969.1">
    <property type="nucleotide sequence ID" value="NZ_CP013650.1"/>
</dbReference>
<keyword evidence="8" id="KW-0969">Cilium</keyword>
<dbReference type="InterPro" id="IPR013384">
    <property type="entry name" value="Flagell_FlgL"/>
</dbReference>
<protein>
    <submittedName>
        <fullName evidence="8">Flagellar biosynthesis protein FlgL</fullName>
    </submittedName>
</protein>
<evidence type="ECO:0000313" key="9">
    <source>
        <dbReference type="Proteomes" id="UP000068447"/>
    </source>
</evidence>
<feature type="coiled-coil region" evidence="6">
    <location>
        <begin position="59"/>
        <end position="93"/>
    </location>
</feature>
<sequence length="407" mass="43979">MRISTNQLFDRSIQSILNNQGNLSDLQQQLASGKKLLRPSDDPVGASKVIRLTEELEQIKQFQRNNDVLTSSLEEQEAVMRNITSSVQRARQLAVQSGNGVMSAEDKAALAVEIGAIRDEVFDLMNSRDASGDYIFAGYQSKSPAFIFDPAAAGNKYQFQGDEGTNELQVSPAVRLQAADSGKTVFEDVFARFKSSITGGTAADSSLKITLQKDFDAFHKQNYDAVTPANNEFEIAVNGAGDQVTVTNTGTGANLGTFNFTSGQPFTFNGMQFTIDGGPGDTVDFELDPPEKKNLAQTLDDFFVALNDPNISQQQFQEGLNDALIGMDNGLERVGAATAGVGGRLNVAESIYESNLDLEIAHKSTRSGIEDVDYAQAVSDLSRQETALQAAQSTFSRVTGLSLFDFI</sequence>
<dbReference type="PANTHER" id="PTHR42792">
    <property type="entry name" value="FLAGELLIN"/>
    <property type="match status" value="1"/>
</dbReference>
<dbReference type="STRING" id="1526571.AT746_12990"/>
<dbReference type="EMBL" id="CP013650">
    <property type="protein sequence ID" value="ALS99090.1"/>
    <property type="molecule type" value="Genomic_DNA"/>
</dbReference>